<accession>A0A1V9DMD2</accession>
<gene>
    <name evidence="1" type="ORF">B2J69_07235</name>
</gene>
<evidence type="ECO:0000313" key="1">
    <source>
        <dbReference type="EMBL" id="OQP34914.1"/>
    </source>
</evidence>
<dbReference type="AlphaFoldDB" id="A0A1V9DMD2"/>
<evidence type="ECO:0008006" key="3">
    <source>
        <dbReference type="Google" id="ProtNLM"/>
    </source>
</evidence>
<dbReference type="Gene3D" id="3.90.1480.10">
    <property type="entry name" value="Alpha-2,3-sialyltransferase"/>
    <property type="match status" value="1"/>
</dbReference>
<name>A0A1V9DMD2_9GAMM</name>
<protein>
    <recommendedName>
        <fullName evidence="3">Sugar glycosyltransferase</fullName>
    </recommendedName>
</protein>
<dbReference type="RefSeq" id="WP_081137821.1">
    <property type="nucleotide sequence ID" value="NZ_MWUE01000009.1"/>
</dbReference>
<sequence>MGSLWKQIYRYTHPRDYRHSENLWPHVKIARAPEGHICSLVWKGRQIAIEDLTALRATHRDTLAIVATGPSVNRLDMQKLAQFSALGVNGAYHLRDRLAFHYYVIVDRDFVKSRQEVVRQVIQDRDLLLFITVHCLHDIFCMLGSDAVKCRLAIIEDVRHKVYQPLVEPSGYATQSRHLAGLSLDADRRDIGFCRDIRCGVVDAGTVAYWALQIAFYLGAQTVLLAGVDMTNFSAPRFYESEADVMPSQLESQFMSLIKPSFAHASRIMKEENIVVYNLSPESALGSEIFEKVSLNDL</sequence>
<evidence type="ECO:0000313" key="2">
    <source>
        <dbReference type="Proteomes" id="UP000192769"/>
    </source>
</evidence>
<keyword evidence="2" id="KW-1185">Reference proteome</keyword>
<reference evidence="1 2" key="1">
    <citation type="submission" date="2017-02" db="EMBL/GenBank/DDBJ databases">
        <title>Whole genome shotgun sequence of Pantoea agglomerans strain AS1 isolated from a cycad, Zamia floridana in Central Florida, USA.</title>
        <authorList>
            <person name="Lata P."/>
            <person name="Govindarajan S."/>
            <person name="Qi F."/>
            <person name="Li J.-L."/>
            <person name="Maurya S.K."/>
            <person name="Sahoo M.K."/>
        </authorList>
    </citation>
    <scope>NUCLEOTIDE SEQUENCE [LARGE SCALE GENOMIC DNA]</scope>
    <source>
        <strain evidence="1 2">AS1</strain>
    </source>
</reference>
<dbReference type="Proteomes" id="UP000192769">
    <property type="component" value="Unassembled WGS sequence"/>
</dbReference>
<proteinExistence type="predicted"/>
<comment type="caution">
    <text evidence="1">The sequence shown here is derived from an EMBL/GenBank/DDBJ whole genome shotgun (WGS) entry which is preliminary data.</text>
</comment>
<dbReference type="OrthoDB" id="9177936at2"/>
<dbReference type="EMBL" id="MWUE01000009">
    <property type="protein sequence ID" value="OQP34914.1"/>
    <property type="molecule type" value="Genomic_DNA"/>
</dbReference>
<organism evidence="1 2">
    <name type="scientific">Pantoea latae</name>
    <dbReference type="NCBI Taxonomy" id="1964541"/>
    <lineage>
        <taxon>Bacteria</taxon>
        <taxon>Pseudomonadati</taxon>
        <taxon>Pseudomonadota</taxon>
        <taxon>Gammaproteobacteria</taxon>
        <taxon>Enterobacterales</taxon>
        <taxon>Erwiniaceae</taxon>
        <taxon>Pantoea</taxon>
    </lineage>
</organism>